<dbReference type="Gene3D" id="2.30.30.20">
    <property type="entry name" value="Aspartate carbamoyltransferase regulatory subunit, C-terminal domain"/>
    <property type="match status" value="1"/>
</dbReference>
<keyword evidence="1 4" id="KW-0479">Metal-binding</keyword>
<gene>
    <name evidence="4 7" type="primary">pyrI</name>
    <name evidence="7" type="ORF">NCTC11190_01628</name>
</gene>
<keyword evidence="3 4" id="KW-0665">Pyrimidine biosynthesis</keyword>
<keyword evidence="2 4" id="KW-0862">Zinc</keyword>
<evidence type="ECO:0000256" key="1">
    <source>
        <dbReference type="ARBA" id="ARBA00022723"/>
    </source>
</evidence>
<evidence type="ECO:0000256" key="2">
    <source>
        <dbReference type="ARBA" id="ARBA00022833"/>
    </source>
</evidence>
<dbReference type="PANTHER" id="PTHR35805:SF1">
    <property type="entry name" value="ASPARTATE CARBAMOYLTRANSFERASE REGULATORY CHAIN"/>
    <property type="match status" value="1"/>
</dbReference>
<dbReference type="InterPro" id="IPR036792">
    <property type="entry name" value="Asp_carbatrfase_reg_C_sf"/>
</dbReference>
<feature type="binding site" evidence="4">
    <location>
        <position position="115"/>
    </location>
    <ligand>
        <name>Zn(2+)</name>
        <dbReference type="ChEBI" id="CHEBI:29105"/>
    </ligand>
</feature>
<dbReference type="HAMAP" id="MF_00002">
    <property type="entry name" value="Asp_carb_tr_reg"/>
    <property type="match status" value="1"/>
</dbReference>
<evidence type="ECO:0000313" key="8">
    <source>
        <dbReference type="Proteomes" id="UP000255233"/>
    </source>
</evidence>
<dbReference type="SUPFAM" id="SSF54893">
    <property type="entry name" value="Aspartate carbamoyltransferase, Regulatory-chain, N-terminal domain"/>
    <property type="match status" value="1"/>
</dbReference>
<dbReference type="GO" id="GO:0006221">
    <property type="term" value="P:pyrimidine nucleotide biosynthetic process"/>
    <property type="evidence" value="ECO:0007669"/>
    <property type="project" value="UniProtKB-UniRule"/>
</dbReference>
<dbReference type="EMBL" id="UGVL01000001">
    <property type="protein sequence ID" value="SUE34405.1"/>
    <property type="molecule type" value="Genomic_DNA"/>
</dbReference>
<sequence>MSGQEENHKKGILEVSAIENGTVIDHIPPTSLFKVIKLLNLDQTTHQVTFGTNLKSKRIGTKAIIKIADKYCADEEISYISLVAPTARLSIIRDYEVAEKRQIEVPTYVEGFVKCGNPMCVTNHEPHVKTRFDVFTRGGELALRCKYCEKITTQEQIEIIR</sequence>
<comment type="function">
    <text evidence="4">Involved in allosteric regulation of aspartate carbamoyltransferase.</text>
</comment>
<dbReference type="AlphaFoldDB" id="A0A379MSA6"/>
<dbReference type="STRING" id="880526.GCA_000427365_02191"/>
<evidence type="ECO:0000259" key="5">
    <source>
        <dbReference type="Pfam" id="PF01948"/>
    </source>
</evidence>
<comment type="subunit">
    <text evidence="4">Contains catalytic and regulatory chains.</text>
</comment>
<evidence type="ECO:0000313" key="7">
    <source>
        <dbReference type="EMBL" id="SUE34405.1"/>
    </source>
</evidence>
<reference evidence="7 8" key="1">
    <citation type="submission" date="2018-06" db="EMBL/GenBank/DDBJ databases">
        <authorList>
            <consortium name="Pathogen Informatics"/>
            <person name="Doyle S."/>
        </authorList>
    </citation>
    <scope>NUCLEOTIDE SEQUENCE [LARGE SCALE GENOMIC DNA]</scope>
    <source>
        <strain evidence="7 8">NCTC11190</strain>
    </source>
</reference>
<dbReference type="Pfam" id="PF02748">
    <property type="entry name" value="PyrI_C"/>
    <property type="match status" value="1"/>
</dbReference>
<evidence type="ECO:0000259" key="6">
    <source>
        <dbReference type="Pfam" id="PF02748"/>
    </source>
</evidence>
<keyword evidence="8" id="KW-1185">Reference proteome</keyword>
<proteinExistence type="inferred from homology"/>
<dbReference type="InterPro" id="IPR020545">
    <property type="entry name" value="Asp_carbamoyltransf_reg_N"/>
</dbReference>
<dbReference type="InterPro" id="IPR002801">
    <property type="entry name" value="Asp_carbamoylTrfase_reg"/>
</dbReference>
<dbReference type="PANTHER" id="PTHR35805">
    <property type="entry name" value="ASPARTATE CARBAMOYLTRANSFERASE REGULATORY CHAIN"/>
    <property type="match status" value="1"/>
</dbReference>
<comment type="similarity">
    <text evidence="4">Belongs to the PyrI family.</text>
</comment>
<dbReference type="OrthoDB" id="5599321at2"/>
<evidence type="ECO:0000256" key="4">
    <source>
        <dbReference type="HAMAP-Rule" id="MF_00002"/>
    </source>
</evidence>
<dbReference type="InterPro" id="IPR020542">
    <property type="entry name" value="Asp_carbamoyltrfase_reg_C"/>
</dbReference>
<dbReference type="InterPro" id="IPR036793">
    <property type="entry name" value="Asp_carbatrfase_reg_N_sf"/>
</dbReference>
<comment type="cofactor">
    <cofactor evidence="4">
        <name>Zn(2+)</name>
        <dbReference type="ChEBI" id="CHEBI:29105"/>
    </cofactor>
    <text evidence="4">Binds 1 zinc ion per subunit.</text>
</comment>
<dbReference type="GO" id="GO:0006207">
    <property type="term" value="P:'de novo' pyrimidine nucleobase biosynthetic process"/>
    <property type="evidence" value="ECO:0007669"/>
    <property type="project" value="InterPro"/>
</dbReference>
<dbReference type="Gene3D" id="3.30.70.140">
    <property type="entry name" value="Aspartate carbamoyltransferase regulatory subunit, N-terminal domain"/>
    <property type="match status" value="1"/>
</dbReference>
<dbReference type="Proteomes" id="UP000255233">
    <property type="component" value="Unassembled WGS sequence"/>
</dbReference>
<feature type="binding site" evidence="4">
    <location>
        <position position="145"/>
    </location>
    <ligand>
        <name>Zn(2+)</name>
        <dbReference type="ChEBI" id="CHEBI:29105"/>
    </ligand>
</feature>
<accession>A0A379MSA6</accession>
<name>A0A379MSA6_9BACT</name>
<dbReference type="GO" id="GO:0009347">
    <property type="term" value="C:aspartate carbamoyltransferase complex"/>
    <property type="evidence" value="ECO:0007669"/>
    <property type="project" value="InterPro"/>
</dbReference>
<feature type="binding site" evidence="4">
    <location>
        <position position="120"/>
    </location>
    <ligand>
        <name>Zn(2+)</name>
        <dbReference type="ChEBI" id="CHEBI:29105"/>
    </ligand>
</feature>
<dbReference type="GO" id="GO:0046872">
    <property type="term" value="F:metal ion binding"/>
    <property type="evidence" value="ECO:0007669"/>
    <property type="project" value="UniProtKB-KW"/>
</dbReference>
<dbReference type="SUPFAM" id="SSF57825">
    <property type="entry name" value="Aspartate carbamoyltransferase, Regulatory-chain, C-terminal domain"/>
    <property type="match status" value="1"/>
</dbReference>
<dbReference type="GO" id="GO:0016740">
    <property type="term" value="F:transferase activity"/>
    <property type="evidence" value="ECO:0007669"/>
    <property type="project" value="UniProtKB-KW"/>
</dbReference>
<keyword evidence="7" id="KW-0808">Transferase</keyword>
<feature type="domain" description="Aspartate carbamoyltransferase regulatory subunit C-terminal" evidence="6">
    <location>
        <begin position="109"/>
        <end position="157"/>
    </location>
</feature>
<feature type="domain" description="Aspartate carbamoyltransferase regulatory subunit N-terminal" evidence="5">
    <location>
        <begin position="13"/>
        <end position="103"/>
    </location>
</feature>
<feature type="binding site" evidence="4">
    <location>
        <position position="148"/>
    </location>
    <ligand>
        <name>Zn(2+)</name>
        <dbReference type="ChEBI" id="CHEBI:29105"/>
    </ligand>
</feature>
<dbReference type="Pfam" id="PF01948">
    <property type="entry name" value="PyrI"/>
    <property type="match status" value="1"/>
</dbReference>
<organism evidence="7 8">
    <name type="scientific">Rikenella microfusus</name>
    <dbReference type="NCBI Taxonomy" id="28139"/>
    <lineage>
        <taxon>Bacteria</taxon>
        <taxon>Pseudomonadati</taxon>
        <taxon>Bacteroidota</taxon>
        <taxon>Bacteroidia</taxon>
        <taxon>Bacteroidales</taxon>
        <taxon>Rikenellaceae</taxon>
        <taxon>Rikenella</taxon>
    </lineage>
</organism>
<dbReference type="RefSeq" id="WP_037291941.1">
    <property type="nucleotide sequence ID" value="NZ_CALVFX010000010.1"/>
</dbReference>
<protein>
    <recommendedName>
        <fullName evidence="4">Aspartate carbamoyltransferase regulatory chain</fullName>
    </recommendedName>
</protein>
<evidence type="ECO:0000256" key="3">
    <source>
        <dbReference type="ARBA" id="ARBA00022975"/>
    </source>
</evidence>